<gene>
    <name evidence="1" type="ORF">FYJ91_13435</name>
</gene>
<name>A0A5D9C2T2_9SPHN</name>
<dbReference type="RefSeq" id="WP_149522776.1">
    <property type="nucleotide sequence ID" value="NZ_VTOU01000003.1"/>
</dbReference>
<dbReference type="Proteomes" id="UP000322077">
    <property type="component" value="Unassembled WGS sequence"/>
</dbReference>
<keyword evidence="2" id="KW-1185">Reference proteome</keyword>
<dbReference type="EMBL" id="VTOU01000003">
    <property type="protein sequence ID" value="TZG25969.1"/>
    <property type="molecule type" value="Genomic_DNA"/>
</dbReference>
<dbReference type="AlphaFoldDB" id="A0A5D9C2T2"/>
<evidence type="ECO:0000313" key="2">
    <source>
        <dbReference type="Proteomes" id="UP000322077"/>
    </source>
</evidence>
<sequence>MLRGDSVTRDMLAELIRGAVDGAVTSQMARRAQEPPISSRVASALEKRLDGVAINNYRVTVVAQDFPDRGRESWEHKSGADLYIGIRVETPGAPFVVSKGLLVQAKKAKRIIKTSLRTSDSEEQENLLDQCGKMLARTDKGAFVWVYGAGGTHVVPASEVLKQQYVHPEYLQGRNVAEQFRDVLDCFSGDTGLVAPDIFENDFALAAFLEEIAVKRGVAIKLAPAKRRT</sequence>
<evidence type="ECO:0000313" key="1">
    <source>
        <dbReference type="EMBL" id="TZG25969.1"/>
    </source>
</evidence>
<proteinExistence type="predicted"/>
<protein>
    <submittedName>
        <fullName evidence="1">Uncharacterized protein</fullName>
    </submittedName>
</protein>
<organism evidence="1 2">
    <name type="scientific">Sphingomonas montanisoli</name>
    <dbReference type="NCBI Taxonomy" id="2606412"/>
    <lineage>
        <taxon>Bacteria</taxon>
        <taxon>Pseudomonadati</taxon>
        <taxon>Pseudomonadota</taxon>
        <taxon>Alphaproteobacteria</taxon>
        <taxon>Sphingomonadales</taxon>
        <taxon>Sphingomonadaceae</taxon>
        <taxon>Sphingomonas</taxon>
    </lineage>
</organism>
<accession>A0A5D9C2T2</accession>
<comment type="caution">
    <text evidence="1">The sequence shown here is derived from an EMBL/GenBank/DDBJ whole genome shotgun (WGS) entry which is preliminary data.</text>
</comment>
<reference evidence="1 2" key="1">
    <citation type="submission" date="2019-08" db="EMBL/GenBank/DDBJ databases">
        <authorList>
            <person name="Wang G."/>
            <person name="Xu Z."/>
        </authorList>
    </citation>
    <scope>NUCLEOTIDE SEQUENCE [LARGE SCALE GENOMIC DNA]</scope>
    <source>
        <strain evidence="1 2">ZX</strain>
    </source>
</reference>